<keyword evidence="2 4" id="KW-0227">DNA damage</keyword>
<dbReference type="InterPro" id="IPR038973">
    <property type="entry name" value="MutL/Mlh/Pms-like"/>
</dbReference>
<evidence type="ECO:0000256" key="2">
    <source>
        <dbReference type="ARBA" id="ARBA00022763"/>
    </source>
</evidence>
<dbReference type="InterPro" id="IPR042121">
    <property type="entry name" value="MutL_C_regsub"/>
</dbReference>
<dbReference type="InterPro" id="IPR003594">
    <property type="entry name" value="HATPase_dom"/>
</dbReference>
<keyword evidence="8" id="KW-0255">Endonuclease</keyword>
<dbReference type="InterPro" id="IPR013507">
    <property type="entry name" value="DNA_mismatch_S5_2-like"/>
</dbReference>
<feature type="domain" description="MutL C-terminal dimerisation" evidence="6">
    <location>
        <begin position="587"/>
        <end position="729"/>
    </location>
</feature>
<reference evidence="8" key="1">
    <citation type="submission" date="2021-06" db="EMBL/GenBank/DDBJ databases">
        <title>Description of novel taxa of the family Lachnospiraceae.</title>
        <authorList>
            <person name="Chaplin A.V."/>
            <person name="Sokolova S.R."/>
            <person name="Pikina A.P."/>
            <person name="Korzhanova M."/>
            <person name="Belova V."/>
            <person name="Korostin D."/>
            <person name="Efimov B.A."/>
        </authorList>
    </citation>
    <scope>NUCLEOTIDE SEQUENCE</scope>
    <source>
        <strain evidence="8">ASD5720</strain>
    </source>
</reference>
<proteinExistence type="inferred from homology"/>
<evidence type="ECO:0000256" key="4">
    <source>
        <dbReference type="HAMAP-Rule" id="MF_00149"/>
    </source>
</evidence>
<dbReference type="PROSITE" id="PS00058">
    <property type="entry name" value="DNA_MISMATCH_REPAIR_1"/>
    <property type="match status" value="1"/>
</dbReference>
<dbReference type="GO" id="GO:0030983">
    <property type="term" value="F:mismatched DNA binding"/>
    <property type="evidence" value="ECO:0007669"/>
    <property type="project" value="InterPro"/>
</dbReference>
<dbReference type="Gene3D" id="3.30.1370.100">
    <property type="entry name" value="MutL, C-terminal domain, regulatory subdomain"/>
    <property type="match status" value="1"/>
</dbReference>
<dbReference type="InterPro" id="IPR020667">
    <property type="entry name" value="DNA_mismatch_repair_MutL"/>
</dbReference>
<feature type="compositionally biased region" description="Basic and acidic residues" evidence="5">
    <location>
        <begin position="530"/>
        <end position="555"/>
    </location>
</feature>
<sequence length="773" mass="85556">MGRIEVLDQHTIDKIAAGEVIERPSSVVKELAENAIDAGASSVTVEIKEGGISFIRITDNGSGIGKDQVPTAFLRHSTSKIRAVEDLMTIHSLGFRGEALSSIAAVAQVELVTKVPSEATGVRYIIEGGKEVSLEEVGAPDGTTFLVRNLFYNTPARKKFLKAAMTEAGYINDLLIKLAMSHPDISFKFINNGQVRLHTSGNTNLKDIIYGVYGREIASELIAVDAGDAAVQIRGFIGKPVISRGNRNYENYYINGRYIKSQIISRAIEDAYKTFMMQHKYPFTVLHFTIEGDLLDVNVHPTKMELRFSNQEEMYQLIVRTLKDALAGRELIPEVTLDVGKAEQKAAEDRTVEGRTAEDRTTGGLIAEERAAAAGRKEMPGKTAAVNQMGFERLDLRLTRRGGAPGVTAAEATDAPNAPDAKNLSGSEYEGQRQGNPLDNGRQPQPEAVNGGAGQKNLEYFMEEMRRRVLANHEAQMETQRLYEQIRPVQQINDPGAGNGDIPAEGPQPSDLYGDGQAEKETPDAGPGFIREESDYGRTDAKGREETVSAEDKSGADAIAESAAAAEQLELFEHRLLDKDSRMEHRIIGQLFETYWLVQFKDHLYIIDQHAAHEKVLYERTMKSLASREFTSQLLSPPIILTLTMQEAELLKRYQDYFTQIGFEIEPFGGNEYSVRAVPDNLFGIAHKDLLVELIDGLADFHITMEADMINQKIASMSCKAAVKGKQVLSEAEAKALIDELLELENPYNCPHGRPTIISMSKYELEKKFKRIV</sequence>
<gene>
    <name evidence="4 8" type="primary">mutL</name>
    <name evidence="8" type="ORF">KTH89_02290</name>
</gene>
<dbReference type="SMART" id="SM00853">
    <property type="entry name" value="MutL_C"/>
    <property type="match status" value="1"/>
</dbReference>
<dbReference type="InterPro" id="IPR014762">
    <property type="entry name" value="DNA_mismatch_repair_CS"/>
</dbReference>
<evidence type="ECO:0000259" key="7">
    <source>
        <dbReference type="SMART" id="SM01340"/>
    </source>
</evidence>
<feature type="region of interest" description="Disordered" evidence="5">
    <location>
        <begin position="406"/>
        <end position="453"/>
    </location>
</feature>
<evidence type="ECO:0000313" key="9">
    <source>
        <dbReference type="Proteomes" id="UP000712157"/>
    </source>
</evidence>
<dbReference type="Proteomes" id="UP000712157">
    <property type="component" value="Unassembled WGS sequence"/>
</dbReference>
<dbReference type="SUPFAM" id="SSF54211">
    <property type="entry name" value="Ribosomal protein S5 domain 2-like"/>
    <property type="match status" value="1"/>
</dbReference>
<comment type="function">
    <text evidence="4">This protein is involved in the repair of mismatches in DNA. It is required for dam-dependent methyl-directed DNA mismatch repair. May act as a 'molecular matchmaker', a protein that promotes the formation of a stable complex between two or more DNA-binding proteins in an ATP-dependent manner without itself being part of a final effector complex.</text>
</comment>
<dbReference type="InterPro" id="IPR002099">
    <property type="entry name" value="MutL/Mlh/PMS"/>
</dbReference>
<dbReference type="GO" id="GO:0006298">
    <property type="term" value="P:mismatch repair"/>
    <property type="evidence" value="ECO:0007669"/>
    <property type="project" value="UniProtKB-UniRule"/>
</dbReference>
<dbReference type="GO" id="GO:0032300">
    <property type="term" value="C:mismatch repair complex"/>
    <property type="evidence" value="ECO:0007669"/>
    <property type="project" value="InterPro"/>
</dbReference>
<keyword evidence="3 4" id="KW-0234">DNA repair</keyword>
<dbReference type="Gene3D" id="3.30.1540.20">
    <property type="entry name" value="MutL, C-terminal domain, dimerisation subdomain"/>
    <property type="match status" value="1"/>
</dbReference>
<keyword evidence="9" id="KW-1185">Reference proteome</keyword>
<dbReference type="EMBL" id="JAHQCW010000002">
    <property type="protein sequence ID" value="MBU9735346.1"/>
    <property type="molecule type" value="Genomic_DNA"/>
</dbReference>
<dbReference type="InterPro" id="IPR014790">
    <property type="entry name" value="MutL_C"/>
</dbReference>
<dbReference type="Gene3D" id="3.30.565.10">
    <property type="entry name" value="Histidine kinase-like ATPase, C-terminal domain"/>
    <property type="match status" value="1"/>
</dbReference>
<evidence type="ECO:0000256" key="3">
    <source>
        <dbReference type="ARBA" id="ARBA00023204"/>
    </source>
</evidence>
<dbReference type="GO" id="GO:0140664">
    <property type="term" value="F:ATP-dependent DNA damage sensor activity"/>
    <property type="evidence" value="ECO:0007669"/>
    <property type="project" value="InterPro"/>
</dbReference>
<dbReference type="RefSeq" id="WP_238720465.1">
    <property type="nucleotide sequence ID" value="NZ_JAHQCW010000002.1"/>
</dbReference>
<dbReference type="Pfam" id="PF01119">
    <property type="entry name" value="DNA_mis_repair"/>
    <property type="match status" value="1"/>
</dbReference>
<dbReference type="Pfam" id="PF02518">
    <property type="entry name" value="HATPase_c"/>
    <property type="match status" value="1"/>
</dbReference>
<dbReference type="CDD" id="cd16926">
    <property type="entry name" value="HATPase_MutL-MLH-PMS-like"/>
    <property type="match status" value="1"/>
</dbReference>
<dbReference type="GO" id="GO:0004519">
    <property type="term" value="F:endonuclease activity"/>
    <property type="evidence" value="ECO:0007669"/>
    <property type="project" value="UniProtKB-KW"/>
</dbReference>
<evidence type="ECO:0000259" key="6">
    <source>
        <dbReference type="SMART" id="SM00853"/>
    </source>
</evidence>
<dbReference type="InterPro" id="IPR036890">
    <property type="entry name" value="HATPase_C_sf"/>
</dbReference>
<dbReference type="SUPFAM" id="SSF118116">
    <property type="entry name" value="DNA mismatch repair protein MutL"/>
    <property type="match status" value="1"/>
</dbReference>
<protein>
    <recommendedName>
        <fullName evidence="4">DNA mismatch repair protein MutL</fullName>
    </recommendedName>
</protein>
<evidence type="ECO:0000256" key="5">
    <source>
        <dbReference type="SAM" id="MobiDB-lite"/>
    </source>
</evidence>
<comment type="similarity">
    <text evidence="1 4">Belongs to the DNA mismatch repair MutL/HexB family.</text>
</comment>
<dbReference type="Pfam" id="PF08676">
    <property type="entry name" value="MutL_C"/>
    <property type="match status" value="1"/>
</dbReference>
<dbReference type="InterPro" id="IPR020568">
    <property type="entry name" value="Ribosomal_Su5_D2-typ_SF"/>
</dbReference>
<name>A0A949NCX7_9FIRM</name>
<dbReference type="Gene3D" id="3.30.230.10">
    <property type="match status" value="1"/>
</dbReference>
<dbReference type="AlphaFoldDB" id="A0A949NCX7"/>
<dbReference type="InterPro" id="IPR037198">
    <property type="entry name" value="MutL_C_sf"/>
</dbReference>
<dbReference type="GO" id="GO:0016887">
    <property type="term" value="F:ATP hydrolysis activity"/>
    <property type="evidence" value="ECO:0007669"/>
    <property type="project" value="InterPro"/>
</dbReference>
<dbReference type="CDD" id="cd00782">
    <property type="entry name" value="MutL_Trans"/>
    <property type="match status" value="1"/>
</dbReference>
<dbReference type="FunFam" id="3.30.565.10:FF:000003">
    <property type="entry name" value="DNA mismatch repair endonuclease MutL"/>
    <property type="match status" value="1"/>
</dbReference>
<accession>A0A949NCX7</accession>
<dbReference type="InterPro" id="IPR042120">
    <property type="entry name" value="MutL_C_dimsub"/>
</dbReference>
<organism evidence="8 9">
    <name type="scientific">Diplocloster agilis</name>
    <dbReference type="NCBI Taxonomy" id="2850323"/>
    <lineage>
        <taxon>Bacteria</taxon>
        <taxon>Bacillati</taxon>
        <taxon>Bacillota</taxon>
        <taxon>Clostridia</taxon>
        <taxon>Lachnospirales</taxon>
        <taxon>Lachnospiraceae</taxon>
        <taxon>Diplocloster</taxon>
    </lineage>
</organism>
<evidence type="ECO:0000256" key="1">
    <source>
        <dbReference type="ARBA" id="ARBA00006082"/>
    </source>
</evidence>
<dbReference type="InterPro" id="IPR014721">
    <property type="entry name" value="Ribsml_uS5_D2-typ_fold_subgr"/>
</dbReference>
<dbReference type="SMART" id="SM01340">
    <property type="entry name" value="DNA_mis_repair"/>
    <property type="match status" value="1"/>
</dbReference>
<comment type="caution">
    <text evidence="8">The sequence shown here is derived from an EMBL/GenBank/DDBJ whole genome shotgun (WGS) entry which is preliminary data.</text>
</comment>
<keyword evidence="8" id="KW-0378">Hydrolase</keyword>
<feature type="region of interest" description="Disordered" evidence="5">
    <location>
        <begin position="491"/>
        <end position="556"/>
    </location>
</feature>
<keyword evidence="8" id="KW-0540">Nuclease</keyword>
<evidence type="ECO:0000313" key="8">
    <source>
        <dbReference type="EMBL" id="MBU9735346.1"/>
    </source>
</evidence>
<dbReference type="PANTHER" id="PTHR10073:SF12">
    <property type="entry name" value="DNA MISMATCH REPAIR PROTEIN MLH1"/>
    <property type="match status" value="1"/>
</dbReference>
<dbReference type="NCBIfam" id="TIGR00585">
    <property type="entry name" value="mutl"/>
    <property type="match status" value="1"/>
</dbReference>
<dbReference type="HAMAP" id="MF_00149">
    <property type="entry name" value="DNA_mis_repair"/>
    <property type="match status" value="1"/>
</dbReference>
<feature type="domain" description="DNA mismatch repair protein S5" evidence="7">
    <location>
        <begin position="209"/>
        <end position="327"/>
    </location>
</feature>
<dbReference type="GO" id="GO:0005524">
    <property type="term" value="F:ATP binding"/>
    <property type="evidence" value="ECO:0007669"/>
    <property type="project" value="InterPro"/>
</dbReference>
<dbReference type="PANTHER" id="PTHR10073">
    <property type="entry name" value="DNA MISMATCH REPAIR PROTEIN MLH, PMS, MUTL"/>
    <property type="match status" value="1"/>
</dbReference>
<dbReference type="SUPFAM" id="SSF55874">
    <property type="entry name" value="ATPase domain of HSP90 chaperone/DNA topoisomerase II/histidine kinase"/>
    <property type="match status" value="1"/>
</dbReference>